<dbReference type="EMBL" id="JAPHNI010000757">
    <property type="protein sequence ID" value="KAJ8108375.1"/>
    <property type="molecule type" value="Genomic_DNA"/>
</dbReference>
<gene>
    <name evidence="1" type="ORF">OPT61_g8217</name>
</gene>
<protein>
    <submittedName>
        <fullName evidence="1">Uncharacterized protein</fullName>
    </submittedName>
</protein>
<accession>A0ACC2HZR1</accession>
<proteinExistence type="predicted"/>
<evidence type="ECO:0000313" key="1">
    <source>
        <dbReference type="EMBL" id="KAJ8108375.1"/>
    </source>
</evidence>
<name>A0ACC2HZR1_9PLEO</name>
<comment type="caution">
    <text evidence="1">The sequence shown here is derived from an EMBL/GenBank/DDBJ whole genome shotgun (WGS) entry which is preliminary data.</text>
</comment>
<keyword evidence="2" id="KW-1185">Reference proteome</keyword>
<dbReference type="Proteomes" id="UP001153331">
    <property type="component" value="Unassembled WGS sequence"/>
</dbReference>
<organism evidence="1 2">
    <name type="scientific">Boeremia exigua</name>
    <dbReference type="NCBI Taxonomy" id="749465"/>
    <lineage>
        <taxon>Eukaryota</taxon>
        <taxon>Fungi</taxon>
        <taxon>Dikarya</taxon>
        <taxon>Ascomycota</taxon>
        <taxon>Pezizomycotina</taxon>
        <taxon>Dothideomycetes</taxon>
        <taxon>Pleosporomycetidae</taxon>
        <taxon>Pleosporales</taxon>
        <taxon>Pleosporineae</taxon>
        <taxon>Didymellaceae</taxon>
        <taxon>Boeremia</taxon>
    </lineage>
</organism>
<sequence>MALKYLQADAHIPGYRPDTKASTKAAKAHRGNYQMSRVAVKAVLSSEAAPLETQAFVEAELKKPNGQDDRPQPWKRHSRRRFLTSITRATKRRHGGRLSNHLALSPNPRKHHSLQRRSTFPAPCGDDFWVRTVESMQLSMAWWNLPYAEGLILAGRVVACDGQFLVVFQHHLQSHGNGAGFDGYSVNLPYVEWIDNVGYHGRSAITDRHATSWLLLASEIEHQLTDPVASQIDPQAAVNREHHGTMACASVLL</sequence>
<evidence type="ECO:0000313" key="2">
    <source>
        <dbReference type="Proteomes" id="UP001153331"/>
    </source>
</evidence>
<reference evidence="1" key="1">
    <citation type="submission" date="2022-11" db="EMBL/GenBank/DDBJ databases">
        <title>Genome Sequence of Boeremia exigua.</title>
        <authorList>
            <person name="Buettner E."/>
        </authorList>
    </citation>
    <scope>NUCLEOTIDE SEQUENCE</scope>
    <source>
        <strain evidence="1">CU02</strain>
    </source>
</reference>